<comment type="caution">
    <text evidence="1">The sequence shown here is derived from an EMBL/GenBank/DDBJ whole genome shotgun (WGS) entry which is preliminary data.</text>
</comment>
<sequence>MLLLLALLPVAYAALPDGYVVPNREESLGPVLRTGRYRVIQDRILGDENSYQAPPNPPNYEGPWLQGHDQIAADAERFHYQGPIDGRRVYIYRRVHTPVRVTNGVVERLGPGQTVDRWAEGGYKGTQNRNVQVYHRVGQDIYSDRVVPVKDGMLAGARAL</sequence>
<dbReference type="Proteomes" id="UP001328107">
    <property type="component" value="Unassembled WGS sequence"/>
</dbReference>
<gene>
    <name evidence="1" type="ORF">PMAYCL1PPCAC_31762</name>
</gene>
<evidence type="ECO:0000313" key="2">
    <source>
        <dbReference type="Proteomes" id="UP001328107"/>
    </source>
</evidence>
<reference evidence="2" key="1">
    <citation type="submission" date="2022-10" db="EMBL/GenBank/DDBJ databases">
        <title>Genome assembly of Pristionchus species.</title>
        <authorList>
            <person name="Yoshida K."/>
            <person name="Sommer R.J."/>
        </authorList>
    </citation>
    <scope>NUCLEOTIDE SEQUENCE [LARGE SCALE GENOMIC DNA]</scope>
    <source>
        <strain evidence="2">RS5460</strain>
    </source>
</reference>
<evidence type="ECO:0000313" key="1">
    <source>
        <dbReference type="EMBL" id="GMR61567.1"/>
    </source>
</evidence>
<keyword evidence="2" id="KW-1185">Reference proteome</keyword>
<organism evidence="1 2">
    <name type="scientific">Pristionchus mayeri</name>
    <dbReference type="NCBI Taxonomy" id="1317129"/>
    <lineage>
        <taxon>Eukaryota</taxon>
        <taxon>Metazoa</taxon>
        <taxon>Ecdysozoa</taxon>
        <taxon>Nematoda</taxon>
        <taxon>Chromadorea</taxon>
        <taxon>Rhabditida</taxon>
        <taxon>Rhabditina</taxon>
        <taxon>Diplogasteromorpha</taxon>
        <taxon>Diplogasteroidea</taxon>
        <taxon>Neodiplogasteridae</taxon>
        <taxon>Pristionchus</taxon>
    </lineage>
</organism>
<name>A0AAN5DGD1_9BILA</name>
<dbReference type="EMBL" id="BTRK01000006">
    <property type="protein sequence ID" value="GMR61567.1"/>
    <property type="molecule type" value="Genomic_DNA"/>
</dbReference>
<protein>
    <submittedName>
        <fullName evidence="1">Uncharacterized protein</fullName>
    </submittedName>
</protein>
<accession>A0AAN5DGD1</accession>
<proteinExistence type="predicted"/>
<dbReference type="AlphaFoldDB" id="A0AAN5DGD1"/>